<dbReference type="AlphaFoldDB" id="C6HJP7"/>
<feature type="region of interest" description="Disordered" evidence="1">
    <location>
        <begin position="48"/>
        <end position="87"/>
    </location>
</feature>
<dbReference type="VEuPathDB" id="FungiDB:HCDG_06428"/>
<keyword evidence="2" id="KW-0413">Isomerase</keyword>
<gene>
    <name evidence="2" type="ORF">HCDG_06428</name>
</gene>
<dbReference type="GO" id="GO:0016853">
    <property type="term" value="F:isomerase activity"/>
    <property type="evidence" value="ECO:0007669"/>
    <property type="project" value="UniProtKB-KW"/>
</dbReference>
<sequence length="87" mass="9530">MSSRDPQMQEAIDIWTRASVRTYIKVAARSRKRIVMRAWGEGYLAQHAVSEEDRVATGQGGTGSSNSRPEDPMQGLEGLDVAGPKPE</sequence>
<protein>
    <submittedName>
        <fullName evidence="2">Peptidyl prolyl cis-trans isomerase Cyclophilin</fullName>
    </submittedName>
</protein>
<accession>C6HJP7</accession>
<dbReference type="OrthoDB" id="407442at2759"/>
<name>C6HJP7_AJECH</name>
<evidence type="ECO:0000313" key="3">
    <source>
        <dbReference type="Proteomes" id="UP000002624"/>
    </source>
</evidence>
<dbReference type="EMBL" id="GG692429">
    <property type="protein sequence ID" value="EER39323.1"/>
    <property type="molecule type" value="Genomic_DNA"/>
</dbReference>
<reference evidence="3" key="1">
    <citation type="submission" date="2009-05" db="EMBL/GenBank/DDBJ databases">
        <title>The genome sequence of Ajellomyces capsulatus strain H143.</title>
        <authorList>
            <person name="Champion M."/>
            <person name="Cuomo C.A."/>
            <person name="Ma L.-J."/>
            <person name="Henn M.R."/>
            <person name="Sil A."/>
            <person name="Goldman B."/>
            <person name="Young S.K."/>
            <person name="Kodira C.D."/>
            <person name="Zeng Q."/>
            <person name="Koehrsen M."/>
            <person name="Alvarado L."/>
            <person name="Berlin A.M."/>
            <person name="Borenstein D."/>
            <person name="Chen Z."/>
            <person name="Engels R."/>
            <person name="Freedman E."/>
            <person name="Gellesch M."/>
            <person name="Goldberg J."/>
            <person name="Griggs A."/>
            <person name="Gujja S."/>
            <person name="Heiman D.I."/>
            <person name="Hepburn T.A."/>
            <person name="Howarth C."/>
            <person name="Jen D."/>
            <person name="Larson L."/>
            <person name="Lewis B."/>
            <person name="Mehta T."/>
            <person name="Park D."/>
            <person name="Pearson M."/>
            <person name="Roberts A."/>
            <person name="Saif S."/>
            <person name="Shea T.D."/>
            <person name="Shenoy N."/>
            <person name="Sisk P."/>
            <person name="Stolte C."/>
            <person name="Sykes S."/>
            <person name="Walk T."/>
            <person name="White J."/>
            <person name="Yandava C."/>
            <person name="Klein B."/>
            <person name="McEwen J.G."/>
            <person name="Puccia R."/>
            <person name="Goldman G.H."/>
            <person name="Felipe M.S."/>
            <person name="Nino-Vega G."/>
            <person name="San-Blas G."/>
            <person name="Taylor J.W."/>
            <person name="Mendoza L."/>
            <person name="Galagan J.E."/>
            <person name="Nusbaum C."/>
            <person name="Birren B.W."/>
        </authorList>
    </citation>
    <scope>NUCLEOTIDE SEQUENCE [LARGE SCALE GENOMIC DNA]</scope>
    <source>
        <strain evidence="3">H143</strain>
    </source>
</reference>
<organism evidence="2 3">
    <name type="scientific">Ajellomyces capsulatus (strain H143)</name>
    <name type="common">Darling's disease fungus</name>
    <name type="synonym">Histoplasma capsulatum</name>
    <dbReference type="NCBI Taxonomy" id="544712"/>
    <lineage>
        <taxon>Eukaryota</taxon>
        <taxon>Fungi</taxon>
        <taxon>Dikarya</taxon>
        <taxon>Ascomycota</taxon>
        <taxon>Pezizomycotina</taxon>
        <taxon>Eurotiomycetes</taxon>
        <taxon>Eurotiomycetidae</taxon>
        <taxon>Onygenales</taxon>
        <taxon>Ajellomycetaceae</taxon>
        <taxon>Histoplasma</taxon>
    </lineage>
</organism>
<proteinExistence type="predicted"/>
<dbReference type="STRING" id="544712.C6HJP7"/>
<evidence type="ECO:0000256" key="1">
    <source>
        <dbReference type="SAM" id="MobiDB-lite"/>
    </source>
</evidence>
<evidence type="ECO:0000313" key="2">
    <source>
        <dbReference type="EMBL" id="EER39323.1"/>
    </source>
</evidence>
<dbReference type="Proteomes" id="UP000002624">
    <property type="component" value="Unassembled WGS sequence"/>
</dbReference>
<dbReference type="HOGENOM" id="CLU_012062_27_1_1"/>